<keyword evidence="13" id="KW-0472">Membrane</keyword>
<gene>
    <name evidence="15" type="ORF">GEAMG1_1919</name>
</gene>
<evidence type="ECO:0000256" key="7">
    <source>
        <dbReference type="ARBA" id="ARBA00022692"/>
    </source>
</evidence>
<evidence type="ECO:0000256" key="2">
    <source>
        <dbReference type="ARBA" id="ARBA00004651"/>
    </source>
</evidence>
<reference evidence="15 16" key="1">
    <citation type="submission" date="2022-03" db="EMBL/GenBank/DDBJ databases">
        <authorList>
            <person name="Koch H."/>
        </authorList>
    </citation>
    <scope>NUCLEOTIDE SEQUENCE [LARGE SCALE GENOMIC DNA]</scope>
    <source>
        <strain evidence="15 16">G1</strain>
    </source>
</reference>
<evidence type="ECO:0000256" key="1">
    <source>
        <dbReference type="ARBA" id="ARBA00000085"/>
    </source>
</evidence>
<dbReference type="InterPro" id="IPR004358">
    <property type="entry name" value="Sig_transdc_His_kin-like_C"/>
</dbReference>
<keyword evidence="6 15" id="KW-0808">Transferase</keyword>
<keyword evidence="16" id="KW-1185">Reference proteome</keyword>
<keyword evidence="4" id="KW-1003">Cell membrane</keyword>
<dbReference type="Pfam" id="PF02518">
    <property type="entry name" value="HATPase_c"/>
    <property type="match status" value="1"/>
</dbReference>
<dbReference type="SMART" id="SM00388">
    <property type="entry name" value="HisKA"/>
    <property type="match status" value="1"/>
</dbReference>
<feature type="transmembrane region" description="Helical" evidence="13">
    <location>
        <begin position="298"/>
        <end position="322"/>
    </location>
</feature>
<dbReference type="PROSITE" id="PS50109">
    <property type="entry name" value="HIS_KIN"/>
    <property type="match status" value="1"/>
</dbReference>
<dbReference type="GO" id="GO:0004673">
    <property type="term" value="F:protein histidine kinase activity"/>
    <property type="evidence" value="ECO:0007669"/>
    <property type="project" value="UniProtKB-EC"/>
</dbReference>
<keyword evidence="9 15" id="KW-0418">Kinase</keyword>
<keyword evidence="7 13" id="KW-0812">Transmembrane</keyword>
<dbReference type="InterPro" id="IPR003594">
    <property type="entry name" value="HATPase_dom"/>
</dbReference>
<dbReference type="InterPro" id="IPR036097">
    <property type="entry name" value="HisK_dim/P_sf"/>
</dbReference>
<dbReference type="InterPro" id="IPR005467">
    <property type="entry name" value="His_kinase_dom"/>
</dbReference>
<sequence>MWHLVLTNKNIVIVITFMLSFCLFTAITVVDYIYRLSDYRFYSKSVFSMIDQSFKSEVEQLSKRKTNYMKAIFRDNDIAGMVRDNNVEALKKVYDPVYANFRHRLVPVILLTVVDAQGRVLYRKSDMAVDQGMEGRISGTLKHVLEHKRQVSGFESDFLPFWYDSGFPIIDTKTGQMVGALEVGLDPEWFQFKLGWVFEGLRSAMVVKDTTLQGCTPENTTLACYRFIEKTVLPLKDVQFFSDVMPQVAMSSDFSEVTVGQEHFLVSPSLRFNSHDGQEAGRFLVAYNMTSFKKKQWVYLYTRLMFFLPAIVMLLTVIYIGFRKHEKIINEKNRQLAQKSKNAALGEMIGYIGHQWRQPLHTLSLAVQNIELHSRLGQLDEALLRQQVDLANQNISYMSHIIDDWRALLMSGSSRQEIDLQASVERAISVVRPIMEQNRITIENRISAPVLTMGFVNDLMQLSVNLLLNAKDQLCMIEGGRVILITCSEENDRMVTVRFQDSAGGIPQHLLKRVFEPYVTTKDKADGTGLGLYLCQQIAENLDNGKVWAENSPFELNGTHYFGACICLQFSRLAAKE</sequence>
<dbReference type="RefSeq" id="WP_305732553.1">
    <property type="nucleotide sequence ID" value="NZ_OW150024.1"/>
</dbReference>
<dbReference type="SUPFAM" id="SSF103190">
    <property type="entry name" value="Sensory domain-like"/>
    <property type="match status" value="1"/>
</dbReference>
<keyword evidence="5" id="KW-0597">Phosphoprotein</keyword>
<evidence type="ECO:0000256" key="5">
    <source>
        <dbReference type="ARBA" id="ARBA00022553"/>
    </source>
</evidence>
<dbReference type="SMART" id="SM00387">
    <property type="entry name" value="HATPase_c"/>
    <property type="match status" value="1"/>
</dbReference>
<dbReference type="InterPro" id="IPR036890">
    <property type="entry name" value="HATPase_C_sf"/>
</dbReference>
<protein>
    <recommendedName>
        <fullName evidence="3">histidine kinase</fullName>
        <ecNumber evidence="3">2.7.13.3</ecNumber>
    </recommendedName>
</protein>
<evidence type="ECO:0000256" key="4">
    <source>
        <dbReference type="ARBA" id="ARBA00022475"/>
    </source>
</evidence>
<comment type="catalytic activity">
    <reaction evidence="1">
        <text>ATP + protein L-histidine = ADP + protein N-phospho-L-histidine.</text>
        <dbReference type="EC" id="2.7.13.3"/>
    </reaction>
</comment>
<evidence type="ECO:0000313" key="16">
    <source>
        <dbReference type="Proteomes" id="UP001295463"/>
    </source>
</evidence>
<dbReference type="InterPro" id="IPR003661">
    <property type="entry name" value="HisK_dim/P_dom"/>
</dbReference>
<feature type="transmembrane region" description="Helical" evidence="13">
    <location>
        <begin position="12"/>
        <end position="34"/>
    </location>
</feature>
<accession>A0ABM9D954</accession>
<dbReference type="PANTHER" id="PTHR43065:SF10">
    <property type="entry name" value="PEROXIDE STRESS-ACTIVATED HISTIDINE KINASE MAK3"/>
    <property type="match status" value="1"/>
</dbReference>
<dbReference type="Gene3D" id="3.30.565.10">
    <property type="entry name" value="Histidine kinase-like ATPase, C-terminal domain"/>
    <property type="match status" value="1"/>
</dbReference>
<evidence type="ECO:0000256" key="11">
    <source>
        <dbReference type="ARBA" id="ARBA00022989"/>
    </source>
</evidence>
<keyword evidence="8" id="KW-0547">Nucleotide-binding</keyword>
<name>A0ABM9D954_9BACT</name>
<dbReference type="EC" id="2.7.13.3" evidence="3"/>
<dbReference type="Gene3D" id="1.10.287.130">
    <property type="match status" value="1"/>
</dbReference>
<dbReference type="InterPro" id="IPR029151">
    <property type="entry name" value="Sensor-like_sf"/>
</dbReference>
<keyword evidence="12" id="KW-0902">Two-component regulatory system</keyword>
<evidence type="ECO:0000256" key="13">
    <source>
        <dbReference type="SAM" id="Phobius"/>
    </source>
</evidence>
<keyword evidence="10" id="KW-0067">ATP-binding</keyword>
<keyword evidence="11 13" id="KW-1133">Transmembrane helix</keyword>
<evidence type="ECO:0000259" key="14">
    <source>
        <dbReference type="PROSITE" id="PS50109"/>
    </source>
</evidence>
<organism evidence="15 16">
    <name type="scientific">Trichlorobacter ammonificans</name>
    <dbReference type="NCBI Taxonomy" id="2916410"/>
    <lineage>
        <taxon>Bacteria</taxon>
        <taxon>Pseudomonadati</taxon>
        <taxon>Thermodesulfobacteriota</taxon>
        <taxon>Desulfuromonadia</taxon>
        <taxon>Geobacterales</taxon>
        <taxon>Geobacteraceae</taxon>
        <taxon>Trichlorobacter</taxon>
    </lineage>
</organism>
<evidence type="ECO:0000256" key="10">
    <source>
        <dbReference type="ARBA" id="ARBA00022840"/>
    </source>
</evidence>
<dbReference type="CDD" id="cd00082">
    <property type="entry name" value="HisKA"/>
    <property type="match status" value="1"/>
</dbReference>
<evidence type="ECO:0000256" key="12">
    <source>
        <dbReference type="ARBA" id="ARBA00023012"/>
    </source>
</evidence>
<feature type="domain" description="Histidine kinase" evidence="14">
    <location>
        <begin position="351"/>
        <end position="574"/>
    </location>
</feature>
<comment type="subcellular location">
    <subcellularLocation>
        <location evidence="2">Cell membrane</location>
        <topology evidence="2">Multi-pass membrane protein</topology>
    </subcellularLocation>
</comment>
<evidence type="ECO:0000256" key="8">
    <source>
        <dbReference type="ARBA" id="ARBA00022741"/>
    </source>
</evidence>
<evidence type="ECO:0000256" key="9">
    <source>
        <dbReference type="ARBA" id="ARBA00022777"/>
    </source>
</evidence>
<dbReference type="Proteomes" id="UP001295463">
    <property type="component" value="Chromosome"/>
</dbReference>
<proteinExistence type="predicted"/>
<evidence type="ECO:0000256" key="6">
    <source>
        <dbReference type="ARBA" id="ARBA00022679"/>
    </source>
</evidence>
<evidence type="ECO:0000313" key="15">
    <source>
        <dbReference type="EMBL" id="CAH2031754.1"/>
    </source>
</evidence>
<dbReference type="SUPFAM" id="SSF55874">
    <property type="entry name" value="ATPase domain of HSP90 chaperone/DNA topoisomerase II/histidine kinase"/>
    <property type="match status" value="1"/>
</dbReference>
<dbReference type="PANTHER" id="PTHR43065">
    <property type="entry name" value="SENSOR HISTIDINE KINASE"/>
    <property type="match status" value="1"/>
</dbReference>
<evidence type="ECO:0000256" key="3">
    <source>
        <dbReference type="ARBA" id="ARBA00012438"/>
    </source>
</evidence>
<dbReference type="PRINTS" id="PR00344">
    <property type="entry name" value="BCTRLSENSOR"/>
</dbReference>
<dbReference type="SUPFAM" id="SSF47384">
    <property type="entry name" value="Homodimeric domain of signal transducing histidine kinase"/>
    <property type="match status" value="1"/>
</dbReference>
<dbReference type="EMBL" id="OW150024">
    <property type="protein sequence ID" value="CAH2031754.1"/>
    <property type="molecule type" value="Genomic_DNA"/>
</dbReference>